<accession>A0ABU2RQ38</accession>
<protein>
    <submittedName>
        <fullName evidence="2">ScbA/BarX family gamma-butyrolactone biosynthesis protein</fullName>
    </submittedName>
</protein>
<feature type="domain" description="A-factor biosynthesis hotdog" evidence="1">
    <location>
        <begin position="30"/>
        <end position="160"/>
    </location>
</feature>
<dbReference type="Pfam" id="PF03756">
    <property type="entry name" value="AfsA"/>
    <property type="match status" value="2"/>
</dbReference>
<dbReference type="RefSeq" id="WP_311659563.1">
    <property type="nucleotide sequence ID" value="NZ_JAVREX010000011.1"/>
</dbReference>
<keyword evidence="3" id="KW-1185">Reference proteome</keyword>
<evidence type="ECO:0000313" key="3">
    <source>
        <dbReference type="Proteomes" id="UP001183777"/>
    </source>
</evidence>
<name>A0ABU2RQ38_9ACTN</name>
<sequence>MSARRQAYLSDDTRRRGSAELFQQTVPRALVHRSAVSEVLVTGVRHGSDGVHQVGAQWSRAHSYYGPVAGRWHDPMIFAETIRQACILLAHQTLDIPLAHPFLTTAHAFTILTGGARLTAQPADVLLEISLHDVVRRGPRVSAFACSIDAYREGEPIGIGRSSANCVSPSVYKRLRGHRFGAACPGEVPAPLPHELVGRSRASDVVLGRSPEAGTWLLRADTSHPILFDHPVDHVPGMVLMEAARQAALLTVGCPDGLLVSCAATFHKYVEFDVPCVVSSSPVCELAPGRHELTVTFTQADSLVGACELTVLDGMSL</sequence>
<proteinExistence type="predicted"/>
<evidence type="ECO:0000313" key="2">
    <source>
        <dbReference type="EMBL" id="MDT0430605.1"/>
    </source>
</evidence>
<comment type="caution">
    <text evidence="2">The sequence shown here is derived from an EMBL/GenBank/DDBJ whole genome shotgun (WGS) entry which is preliminary data.</text>
</comment>
<dbReference type="InterPro" id="IPR047757">
    <property type="entry name" value="AfsA-like"/>
</dbReference>
<dbReference type="Proteomes" id="UP001183777">
    <property type="component" value="Unassembled WGS sequence"/>
</dbReference>
<feature type="domain" description="A-factor biosynthesis hotdog" evidence="1">
    <location>
        <begin position="196"/>
        <end position="311"/>
    </location>
</feature>
<evidence type="ECO:0000259" key="1">
    <source>
        <dbReference type="Pfam" id="PF03756"/>
    </source>
</evidence>
<organism evidence="2 3">
    <name type="scientific">Streptomyces salyersiae</name>
    <dbReference type="NCBI Taxonomy" id="3075530"/>
    <lineage>
        <taxon>Bacteria</taxon>
        <taxon>Bacillati</taxon>
        <taxon>Actinomycetota</taxon>
        <taxon>Actinomycetes</taxon>
        <taxon>Kitasatosporales</taxon>
        <taxon>Streptomycetaceae</taxon>
        <taxon>Streptomyces</taxon>
    </lineage>
</organism>
<dbReference type="InterPro" id="IPR005509">
    <property type="entry name" value="AfsA_hotdog_dom"/>
</dbReference>
<reference evidence="3" key="1">
    <citation type="submission" date="2023-07" db="EMBL/GenBank/DDBJ databases">
        <title>30 novel species of actinomycetes from the DSMZ collection.</title>
        <authorList>
            <person name="Nouioui I."/>
        </authorList>
    </citation>
    <scope>NUCLEOTIDE SEQUENCE [LARGE SCALE GENOMIC DNA]</scope>
    <source>
        <strain evidence="3">DSM 41770</strain>
    </source>
</reference>
<dbReference type="EMBL" id="JAVREX010000011">
    <property type="protein sequence ID" value="MDT0430605.1"/>
    <property type="molecule type" value="Genomic_DNA"/>
</dbReference>
<gene>
    <name evidence="2" type="ORF">RM649_23515</name>
</gene>
<dbReference type="NCBIfam" id="NF041195">
    <property type="entry name" value="ScbA_BarX_GamBu"/>
    <property type="match status" value="1"/>
</dbReference>